<dbReference type="Proteomes" id="UP000199109">
    <property type="component" value="Unassembled WGS sequence"/>
</dbReference>
<evidence type="ECO:0000259" key="2">
    <source>
        <dbReference type="Pfam" id="PF19051"/>
    </source>
</evidence>
<sequence>MKSNNKHRRQFLKQSGLGLLGLTLLPSAYGKVAPSDRLRVAHIGVGGMGNNHMKWFAGLPEVDIVALCDVDEQHLATSLKTMNALQPGKKVDGYGDFRHILDRKDVDAITCATPDHWHAQIGSLAFQAGKDVYGEKPLSYDVKEGRMMLKNMEKNNRIFQLGTQIHATDNYHRVVEIIRAGAIGKVHTVRLWKNGQPPNLGNPKSVAVPKGLNWDMWLGPAPYVDYIPERCHFTYRYFLDYSGGIFADFWCHIADVAFWALQPKGLKSIAAQGEEAEGIADTPQWINVDYEFEDLNLHWTTEPPKVPGAAERNIGAYFEGDKGTLICDYETREITINGETVTDIPEVPKTIIRSPGHQQNFVDAIKSRTSPESNLANARELTLPMHLGLISYRLKRKLQWNSDKEKFIGDSEANSLLSRKPRKEWRLAK</sequence>
<dbReference type="InterPro" id="IPR006311">
    <property type="entry name" value="TAT_signal"/>
</dbReference>
<dbReference type="AlphaFoldDB" id="A0A1G6W2X8"/>
<dbReference type="STRING" id="641691.SAMN05421636_101167"/>
<name>A0A1G6W2X8_9FLAO</name>
<dbReference type="GO" id="GO:0000166">
    <property type="term" value="F:nucleotide binding"/>
    <property type="evidence" value="ECO:0007669"/>
    <property type="project" value="InterPro"/>
</dbReference>
<protein>
    <submittedName>
        <fullName evidence="3">Predicted dehydrogenase</fullName>
    </submittedName>
</protein>
<dbReference type="EMBL" id="FNAO01000001">
    <property type="protein sequence ID" value="SDD60154.1"/>
    <property type="molecule type" value="Genomic_DNA"/>
</dbReference>
<dbReference type="Gene3D" id="3.40.50.720">
    <property type="entry name" value="NAD(P)-binding Rossmann-like Domain"/>
    <property type="match status" value="1"/>
</dbReference>
<dbReference type="SUPFAM" id="SSF51735">
    <property type="entry name" value="NAD(P)-binding Rossmann-fold domains"/>
    <property type="match status" value="1"/>
</dbReference>
<evidence type="ECO:0000313" key="3">
    <source>
        <dbReference type="EMBL" id="SDD60154.1"/>
    </source>
</evidence>
<feature type="domain" description="Gfo/Idh/MocA-like oxidoreductase N-terminal" evidence="1">
    <location>
        <begin position="38"/>
        <end position="162"/>
    </location>
</feature>
<dbReference type="InterPro" id="IPR000683">
    <property type="entry name" value="Gfo/Idh/MocA-like_OxRdtase_N"/>
</dbReference>
<dbReference type="PANTHER" id="PTHR43818:SF10">
    <property type="entry name" value="NADH-DEPENDENT DEHYDROGENASE-RELATED"/>
    <property type="match status" value="1"/>
</dbReference>
<dbReference type="InterPro" id="IPR036291">
    <property type="entry name" value="NAD(P)-bd_dom_sf"/>
</dbReference>
<dbReference type="RefSeq" id="WP_091864766.1">
    <property type="nucleotide sequence ID" value="NZ_FNAO01000001.1"/>
</dbReference>
<dbReference type="Pfam" id="PF19051">
    <property type="entry name" value="GFO_IDH_MocA_C2"/>
    <property type="match status" value="1"/>
</dbReference>
<dbReference type="OrthoDB" id="9763611at2"/>
<feature type="domain" description="Gfo/Idh/MocA-like oxidoreductase bacterial type C-terminal" evidence="2">
    <location>
        <begin position="204"/>
        <end position="426"/>
    </location>
</feature>
<reference evidence="3 4" key="1">
    <citation type="submission" date="2016-10" db="EMBL/GenBank/DDBJ databases">
        <authorList>
            <person name="de Groot N.N."/>
        </authorList>
    </citation>
    <scope>NUCLEOTIDE SEQUENCE [LARGE SCALE GENOMIC DNA]</scope>
    <source>
        <strain evidence="3 4">DSM 23421</strain>
    </source>
</reference>
<dbReference type="PROSITE" id="PS51318">
    <property type="entry name" value="TAT"/>
    <property type="match status" value="1"/>
</dbReference>
<evidence type="ECO:0000313" key="4">
    <source>
        <dbReference type="Proteomes" id="UP000199109"/>
    </source>
</evidence>
<proteinExistence type="predicted"/>
<keyword evidence="4" id="KW-1185">Reference proteome</keyword>
<dbReference type="SUPFAM" id="SSF55347">
    <property type="entry name" value="Glyceraldehyde-3-phosphate dehydrogenase-like, C-terminal domain"/>
    <property type="match status" value="1"/>
</dbReference>
<gene>
    <name evidence="3" type="ORF">SAMN05421636_101167</name>
</gene>
<dbReference type="InterPro" id="IPR050463">
    <property type="entry name" value="Gfo/Idh/MocA_oxidrdct_glycsds"/>
</dbReference>
<dbReference type="Gene3D" id="3.30.360.10">
    <property type="entry name" value="Dihydrodipicolinate Reductase, domain 2"/>
    <property type="match status" value="1"/>
</dbReference>
<organism evidence="3 4">
    <name type="scientific">Pricia antarctica</name>
    <dbReference type="NCBI Taxonomy" id="641691"/>
    <lineage>
        <taxon>Bacteria</taxon>
        <taxon>Pseudomonadati</taxon>
        <taxon>Bacteroidota</taxon>
        <taxon>Flavobacteriia</taxon>
        <taxon>Flavobacteriales</taxon>
        <taxon>Flavobacteriaceae</taxon>
        <taxon>Pricia</taxon>
    </lineage>
</organism>
<dbReference type="PANTHER" id="PTHR43818">
    <property type="entry name" value="BCDNA.GH03377"/>
    <property type="match status" value="1"/>
</dbReference>
<dbReference type="InterPro" id="IPR043906">
    <property type="entry name" value="Gfo/Idh/MocA_OxRdtase_bact_C"/>
</dbReference>
<evidence type="ECO:0000259" key="1">
    <source>
        <dbReference type="Pfam" id="PF01408"/>
    </source>
</evidence>
<dbReference type="Pfam" id="PF01408">
    <property type="entry name" value="GFO_IDH_MocA"/>
    <property type="match status" value="1"/>
</dbReference>
<accession>A0A1G6W2X8</accession>